<evidence type="ECO:0000313" key="2">
    <source>
        <dbReference type="Proteomes" id="UP000199226"/>
    </source>
</evidence>
<keyword evidence="2" id="KW-1185">Reference proteome</keyword>
<sequence length="186" mass="21370">MTLQTILEALYSPDDDRVIEMINHSTPVTEFNLREKMFFIHSGFRFKLNTGKEFDLLIDLTDLSHASVIRQPCSGHASFPLILGLVLFRKIKFIDAFSKLLIGGISECNTKIYPIDAELEDITKNKLEHPEFCIFRDADNTLIKTFPLSRKYPNKLFQKGDMFFRNRKDTKQNNNFTPSGFGSPGL</sequence>
<organism evidence="1 2">
    <name type="scientific">Daejeonella rubra</name>
    <dbReference type="NCBI Taxonomy" id="990371"/>
    <lineage>
        <taxon>Bacteria</taxon>
        <taxon>Pseudomonadati</taxon>
        <taxon>Bacteroidota</taxon>
        <taxon>Sphingobacteriia</taxon>
        <taxon>Sphingobacteriales</taxon>
        <taxon>Sphingobacteriaceae</taxon>
        <taxon>Daejeonella</taxon>
    </lineage>
</organism>
<dbReference type="RefSeq" id="WP_090704414.1">
    <property type="nucleotide sequence ID" value="NZ_FNHH01000012.1"/>
</dbReference>
<dbReference type="AlphaFoldDB" id="A0A1G9T642"/>
<protein>
    <submittedName>
        <fullName evidence="1">Uncharacterized protein</fullName>
    </submittedName>
</protein>
<gene>
    <name evidence="1" type="ORF">SAMN05421813_11221</name>
</gene>
<evidence type="ECO:0000313" key="1">
    <source>
        <dbReference type="EMBL" id="SDM43108.1"/>
    </source>
</evidence>
<accession>A0A1G9T642</accession>
<name>A0A1G9T642_9SPHI</name>
<dbReference type="EMBL" id="FNHH01000012">
    <property type="protein sequence ID" value="SDM43108.1"/>
    <property type="molecule type" value="Genomic_DNA"/>
</dbReference>
<dbReference type="Proteomes" id="UP000199226">
    <property type="component" value="Unassembled WGS sequence"/>
</dbReference>
<proteinExistence type="predicted"/>
<reference evidence="2" key="1">
    <citation type="submission" date="2016-10" db="EMBL/GenBank/DDBJ databases">
        <authorList>
            <person name="Varghese N."/>
            <person name="Submissions S."/>
        </authorList>
    </citation>
    <scope>NUCLEOTIDE SEQUENCE [LARGE SCALE GENOMIC DNA]</scope>
    <source>
        <strain evidence="2">DSM 24536</strain>
    </source>
</reference>